<dbReference type="EMBL" id="QUAL01000137">
    <property type="protein sequence ID" value="RIQ22301.1"/>
    <property type="molecule type" value="Genomic_DNA"/>
</dbReference>
<comment type="caution">
    <text evidence="1">The sequence shown here is derived from an EMBL/GenBank/DDBJ whole genome shotgun (WGS) entry which is preliminary data.</text>
</comment>
<dbReference type="Pfam" id="PF08922">
    <property type="entry name" value="DUF1905"/>
    <property type="match status" value="1"/>
</dbReference>
<dbReference type="OrthoDB" id="3829458at2"/>
<name>A0A418KQA2_9ACTN</name>
<reference evidence="1 2" key="1">
    <citation type="submission" date="2018-09" db="EMBL/GenBank/DDBJ databases">
        <title>Isolation, diversity and antifungal activity of actinobacteria from wheat.</title>
        <authorList>
            <person name="Han C."/>
        </authorList>
    </citation>
    <scope>NUCLEOTIDE SEQUENCE [LARGE SCALE GENOMIC DNA]</scope>
    <source>
        <strain evidence="1 2">NEAU-YY265</strain>
    </source>
</reference>
<dbReference type="InterPro" id="IPR037079">
    <property type="entry name" value="AF2212/PG0164-like_sf"/>
</dbReference>
<organism evidence="1 2">
    <name type="scientific">Jiangella rhizosphaerae</name>
    <dbReference type="NCBI Taxonomy" id="2293569"/>
    <lineage>
        <taxon>Bacteria</taxon>
        <taxon>Bacillati</taxon>
        <taxon>Actinomycetota</taxon>
        <taxon>Actinomycetes</taxon>
        <taxon>Jiangellales</taxon>
        <taxon>Jiangellaceae</taxon>
        <taxon>Jiangella</taxon>
    </lineage>
</organism>
<dbReference type="RefSeq" id="WP_119660449.1">
    <property type="nucleotide sequence ID" value="NZ_QUAL01000137.1"/>
</dbReference>
<dbReference type="Gene3D" id="2.40.30.100">
    <property type="entry name" value="AF2212/PG0164-like"/>
    <property type="match status" value="1"/>
</dbReference>
<dbReference type="AlphaFoldDB" id="A0A418KQA2"/>
<evidence type="ECO:0000313" key="2">
    <source>
        <dbReference type="Proteomes" id="UP000284057"/>
    </source>
</evidence>
<accession>A0A418KQA2</accession>
<protein>
    <submittedName>
        <fullName evidence="1">DUF1905 domain-containing protein</fullName>
    </submittedName>
</protein>
<sequence>MVAFTGRVRRWREDKPGGMAVVDVPADLVAELGGRRQYRVTGTIEDAPFTGSTMLVAGGGLCVGVSKAALEAAGAAAGAAVGDEVGLDIAPAAG</sequence>
<evidence type="ECO:0000313" key="1">
    <source>
        <dbReference type="EMBL" id="RIQ22301.1"/>
    </source>
</evidence>
<gene>
    <name evidence="1" type="ORF">DY240_13805</name>
</gene>
<dbReference type="SUPFAM" id="SSF141694">
    <property type="entry name" value="AF2212/PG0164-like"/>
    <property type="match status" value="1"/>
</dbReference>
<keyword evidence="2" id="KW-1185">Reference proteome</keyword>
<proteinExistence type="predicted"/>
<dbReference type="Proteomes" id="UP000284057">
    <property type="component" value="Unassembled WGS sequence"/>
</dbReference>
<dbReference type="InterPro" id="IPR015018">
    <property type="entry name" value="DUF1905"/>
</dbReference>